<sequence length="64" mass="7272">MALAEATINIDACIHHFNLVILNTFFQTITLNQLSLPEKRFDGIPRSKHLNAKRQFSIEASVMC</sequence>
<dbReference type="Proteomes" id="UP000887458">
    <property type="component" value="Unassembled WGS sequence"/>
</dbReference>
<evidence type="ECO:0000313" key="1">
    <source>
        <dbReference type="EMBL" id="KAH9414092.1"/>
    </source>
</evidence>
<name>A0ABQ8IV21_DERPT</name>
<dbReference type="EMBL" id="NJHN03000114">
    <property type="protein sequence ID" value="KAH9414092.1"/>
    <property type="molecule type" value="Genomic_DNA"/>
</dbReference>
<evidence type="ECO:0000313" key="2">
    <source>
        <dbReference type="Proteomes" id="UP000887458"/>
    </source>
</evidence>
<comment type="caution">
    <text evidence="1">The sequence shown here is derived from an EMBL/GenBank/DDBJ whole genome shotgun (WGS) entry which is preliminary data.</text>
</comment>
<accession>A0ABQ8IV21</accession>
<keyword evidence="2" id="KW-1185">Reference proteome</keyword>
<proteinExistence type="predicted"/>
<organism evidence="1 2">
    <name type="scientific">Dermatophagoides pteronyssinus</name>
    <name type="common">European house dust mite</name>
    <dbReference type="NCBI Taxonomy" id="6956"/>
    <lineage>
        <taxon>Eukaryota</taxon>
        <taxon>Metazoa</taxon>
        <taxon>Ecdysozoa</taxon>
        <taxon>Arthropoda</taxon>
        <taxon>Chelicerata</taxon>
        <taxon>Arachnida</taxon>
        <taxon>Acari</taxon>
        <taxon>Acariformes</taxon>
        <taxon>Sarcoptiformes</taxon>
        <taxon>Astigmata</taxon>
        <taxon>Psoroptidia</taxon>
        <taxon>Analgoidea</taxon>
        <taxon>Pyroglyphidae</taxon>
        <taxon>Dermatophagoidinae</taxon>
        <taxon>Dermatophagoides</taxon>
    </lineage>
</organism>
<gene>
    <name evidence="1" type="ORF">DERP_012571</name>
</gene>
<protein>
    <submittedName>
        <fullName evidence="1">Uncharacterized protein</fullName>
    </submittedName>
</protein>
<reference evidence="1 2" key="1">
    <citation type="journal article" date="2018" name="J. Allergy Clin. Immunol.">
        <title>High-quality assembly of Dermatophagoides pteronyssinus genome and transcriptome reveals a wide range of novel allergens.</title>
        <authorList>
            <person name="Liu X.Y."/>
            <person name="Yang K.Y."/>
            <person name="Wang M.Q."/>
            <person name="Kwok J.S."/>
            <person name="Zeng X."/>
            <person name="Yang Z."/>
            <person name="Xiao X.J."/>
            <person name="Lau C.P."/>
            <person name="Li Y."/>
            <person name="Huang Z.M."/>
            <person name="Ba J.G."/>
            <person name="Yim A.K."/>
            <person name="Ouyang C.Y."/>
            <person name="Ngai S.M."/>
            <person name="Chan T.F."/>
            <person name="Leung E.L."/>
            <person name="Liu L."/>
            <person name="Liu Z.G."/>
            <person name="Tsui S.K."/>
        </authorList>
    </citation>
    <scope>NUCLEOTIDE SEQUENCE [LARGE SCALE GENOMIC DNA]</scope>
    <source>
        <strain evidence="1">Derp</strain>
    </source>
</reference>
<reference evidence="1 2" key="2">
    <citation type="journal article" date="2022" name="Mol. Biol. Evol.">
        <title>Comparative Genomics Reveals Insights into the Divergent Evolution of Astigmatic Mites and Household Pest Adaptations.</title>
        <authorList>
            <person name="Xiong Q."/>
            <person name="Wan A.T."/>
            <person name="Liu X."/>
            <person name="Fung C.S."/>
            <person name="Xiao X."/>
            <person name="Malainual N."/>
            <person name="Hou J."/>
            <person name="Wang L."/>
            <person name="Wang M."/>
            <person name="Yang K.Y."/>
            <person name="Cui Y."/>
            <person name="Leung E.L."/>
            <person name="Nong W."/>
            <person name="Shin S.K."/>
            <person name="Au S.W."/>
            <person name="Jeong K.Y."/>
            <person name="Chew F.T."/>
            <person name="Hui J.H."/>
            <person name="Leung T.F."/>
            <person name="Tungtrongchitr A."/>
            <person name="Zhong N."/>
            <person name="Liu Z."/>
            <person name="Tsui S.K."/>
        </authorList>
    </citation>
    <scope>NUCLEOTIDE SEQUENCE [LARGE SCALE GENOMIC DNA]</scope>
    <source>
        <strain evidence="1">Derp</strain>
    </source>
</reference>